<dbReference type="HOGENOM" id="CLU_3335107_0_0_6"/>
<name>Q9PHD0_XYLFA</name>
<accession>Q9PHD0</accession>
<proteinExistence type="predicted"/>
<protein>
    <submittedName>
        <fullName evidence="1">Uncharacterized protein</fullName>
    </submittedName>
</protein>
<sequence length="38" mass="4064">MSDVIKQHVDTSNLTPLNSVMPGVMSGMGITFLDSAIR</sequence>
<dbReference type="AlphaFoldDB" id="Q9PHD0"/>
<dbReference type="EMBL" id="AE003849">
    <property type="protein sequence ID" value="AAF82827.1"/>
    <property type="molecule type" value="Genomic_DNA"/>
</dbReference>
<organism evidence="1 2">
    <name type="scientific">Xylella fastidiosa (strain 9a5c)</name>
    <dbReference type="NCBI Taxonomy" id="160492"/>
    <lineage>
        <taxon>Bacteria</taxon>
        <taxon>Pseudomonadati</taxon>
        <taxon>Pseudomonadota</taxon>
        <taxon>Gammaproteobacteria</taxon>
        <taxon>Lysobacterales</taxon>
        <taxon>Lysobacteraceae</taxon>
        <taxon>Xylella</taxon>
    </lineage>
</organism>
<dbReference type="PIR" id="E82858">
    <property type="entry name" value="E82858"/>
</dbReference>
<evidence type="ECO:0000313" key="1">
    <source>
        <dbReference type="EMBL" id="AAF82827.1"/>
    </source>
</evidence>
<gene>
    <name evidence="1" type="ordered locus">XF_0014</name>
</gene>
<dbReference type="KEGG" id="xfa:XF_0014"/>
<evidence type="ECO:0000313" key="2">
    <source>
        <dbReference type="Proteomes" id="UP000000812"/>
    </source>
</evidence>
<reference evidence="1 2" key="1">
    <citation type="journal article" date="2000" name="Nature">
        <title>The genome sequence of the plant pathogen Xylella fastidiosa.</title>
        <authorList>
            <person name="Simpson A.J."/>
            <person name="Reinach F.C."/>
            <person name="Arruda P."/>
            <person name="Abreu F.A."/>
            <person name="Acencio M."/>
            <person name="Alvarenga R."/>
            <person name="Alves L.M."/>
            <person name="Araya J.E."/>
            <person name="Baia G.S."/>
            <person name="Baptista C.S."/>
            <person name="Barros M.H."/>
            <person name="Bonaccorsi E.D."/>
            <person name="Bordin S."/>
            <person name="Bove J.M."/>
            <person name="Briones M.R."/>
            <person name="Bueno M.R."/>
            <person name="Camargo A.A."/>
            <person name="Camargo L.E."/>
            <person name="Carraro D.M."/>
            <person name="Carrer H."/>
            <person name="Colauto N.B."/>
            <person name="Colombo C."/>
            <person name="Costa F.F."/>
            <person name="Costa M.C."/>
            <person name="Costa-Neto C.M."/>
            <person name="Coutinho L.L."/>
            <person name="Cristofani M."/>
            <person name="Dias-Neto E."/>
            <person name="Docena C."/>
            <person name="El-Dorry H."/>
            <person name="Facincani A.P."/>
            <person name="Ferreira A.J."/>
            <person name="Ferreira V.C."/>
            <person name="Ferro J.A."/>
            <person name="Fraga J.S."/>
            <person name="Franca S.C."/>
            <person name="Franco M.C."/>
            <person name="Frohme M."/>
            <person name="Furlan L.R."/>
            <person name="Garnier M."/>
            <person name="Goldman G.H."/>
            <person name="Goldman M.H."/>
            <person name="Gomes S.L."/>
            <person name="Gruber A."/>
            <person name="Ho P.L."/>
            <person name="Hoheisel J.D."/>
            <person name="Junqueira M.L."/>
            <person name="Kemper E.L."/>
            <person name="Kitajima J.P."/>
            <person name="Krieger J.E."/>
            <person name="Kuramae E.E."/>
            <person name="Laigret F."/>
            <person name="Lambais M.R."/>
            <person name="Leite L.C."/>
            <person name="Lemos E.G."/>
            <person name="Lemos M.V."/>
            <person name="Lopes S.A."/>
            <person name="Lopes C.R."/>
            <person name="Machado J.A."/>
            <person name="Machado M.A."/>
            <person name="Madeira A.M."/>
            <person name="Madeira H.M."/>
            <person name="Marino C.L."/>
            <person name="Marques M.V."/>
            <person name="Martins E.A."/>
            <person name="Martins E.M."/>
            <person name="Matsukuma A.Y."/>
            <person name="Menck C.F."/>
            <person name="Miracca E.C."/>
            <person name="Miyaki C.Y."/>
            <person name="Monteriro-Vitorello C.B."/>
            <person name="Moon D.H."/>
            <person name="Nagai M.A."/>
            <person name="Nascimento A.L."/>
            <person name="Netto L.E."/>
            <person name="Nhani A.Jr."/>
            <person name="Nobrega F.G."/>
            <person name="Nunes L.R."/>
            <person name="Oliveira M.A."/>
            <person name="de Oliveira M.C."/>
            <person name="de Oliveira R.C."/>
            <person name="Palmieri D.A."/>
            <person name="Paris A."/>
            <person name="Peixoto B.R."/>
            <person name="Pereira G.A."/>
            <person name="Pereira H.A.Jr."/>
            <person name="Pesquero J.B."/>
            <person name="Quaggio R.B."/>
            <person name="Roberto P.G."/>
            <person name="Rodrigues V."/>
            <person name="de M Rosa A.J."/>
            <person name="de Rosa V.E.Jr."/>
            <person name="de Sa R.G."/>
            <person name="Santelli R.V."/>
            <person name="Sawasaki H.E."/>
            <person name="da Silva A.C."/>
            <person name="da Silva A.M."/>
            <person name="da Silva F.R."/>
            <person name="da Silva W.A.Jr."/>
            <person name="da Silveira J.F."/>
            <person name="Silvestri M.L."/>
            <person name="Siqueira W.J."/>
            <person name="de Souza A.A."/>
            <person name="de Souza A.P."/>
            <person name="Terenzi M.F."/>
            <person name="Truffi D."/>
            <person name="Tsai S.M."/>
            <person name="Tsuhako M.H."/>
            <person name="Vallada H."/>
            <person name="Van Sluys M.A."/>
            <person name="Verjovski-Almeida S."/>
            <person name="Vettore A.L."/>
            <person name="Zago M.A."/>
            <person name="Zatz M."/>
            <person name="Meidanis J."/>
            <person name="Setubal J.C."/>
        </authorList>
    </citation>
    <scope>NUCLEOTIDE SEQUENCE [LARGE SCALE GENOMIC DNA]</scope>
    <source>
        <strain evidence="1 2">9a5c</strain>
    </source>
</reference>
<dbReference type="Proteomes" id="UP000000812">
    <property type="component" value="Chromosome"/>
</dbReference>